<dbReference type="SMART" id="SM00710">
    <property type="entry name" value="PbH1"/>
    <property type="match status" value="5"/>
</dbReference>
<dbReference type="PRINTS" id="PR00819">
    <property type="entry name" value="CBXCFQXSUPER"/>
</dbReference>
<dbReference type="InterPro" id="IPR011050">
    <property type="entry name" value="Pectin_lyase_fold/virulence"/>
</dbReference>
<evidence type="ECO:0000259" key="4">
    <source>
        <dbReference type="SMART" id="SM00382"/>
    </source>
</evidence>
<dbReference type="InterPro" id="IPR050773">
    <property type="entry name" value="CbxX/CfxQ_RuBisCO_ESX"/>
</dbReference>
<dbReference type="InterPro" id="IPR006626">
    <property type="entry name" value="PbH1"/>
</dbReference>
<dbReference type="InterPro" id="IPR027417">
    <property type="entry name" value="P-loop_NTPase"/>
</dbReference>
<dbReference type="Pfam" id="PF17866">
    <property type="entry name" value="AAA_lid_6"/>
    <property type="match status" value="1"/>
</dbReference>
<dbReference type="PANTHER" id="PTHR43392">
    <property type="entry name" value="AAA-TYPE ATPASE FAMILY PROTEIN / ANKYRIN REPEAT FAMILY PROTEIN"/>
    <property type="match status" value="1"/>
</dbReference>
<keyword evidence="6" id="KW-1185">Reference proteome</keyword>
<gene>
    <name evidence="5" type="ORF">GCM10020369_83780</name>
</gene>
<comment type="caution">
    <text evidence="5">The sequence shown here is derived from an EMBL/GenBank/DDBJ whole genome shotgun (WGS) entry which is preliminary data.</text>
</comment>
<reference evidence="6" key="1">
    <citation type="journal article" date="2019" name="Int. J. Syst. Evol. Microbiol.">
        <title>The Global Catalogue of Microorganisms (GCM) 10K type strain sequencing project: providing services to taxonomists for standard genome sequencing and annotation.</title>
        <authorList>
            <consortium name="The Broad Institute Genomics Platform"/>
            <consortium name="The Broad Institute Genome Sequencing Center for Infectious Disease"/>
            <person name="Wu L."/>
            <person name="Ma J."/>
        </authorList>
    </citation>
    <scope>NUCLEOTIDE SEQUENCE [LARGE SCALE GENOMIC DNA]</scope>
    <source>
        <strain evidence="6">JCM 9458</strain>
    </source>
</reference>
<sequence>MARTLLVSTRQHGAYPTLADALEIAESGATISIEPGEYRETVAVADSSLTLVALGEPGAVTLDATGLGRPAVSTRDATVTLRGLTLRCGDGQTVHASGGRLELTDCVLSAGYGAAITATDGAELRAGSCRITAGQYGIVCSDATGVIEACEISDVTDDGIIVRLGADPTIRTTTITRSGYRGVYVYQSGRPTLDSCEISRTGDVGVAIAYDSSPTLRSCHVHHTRGVGILVGSGCGGTIEDCRFEETAAPEILVEPGANPTISAARLTPAITTEDDGAQAEVEKLLGQLDAMVGLAAVKSEVRALIDEMQVNTWRREAGLSVGAVSHHLIFTGAPGTGKTTVARLYGQLLKSLGVLPDGTFKEVSRRDLVGQYIGHTAEKTAAVVEEATGGVLFIDEAYTLSRSSGGGADFGQEAVDMLVKLMEDRRDSLAVIVAGYTVEMSDFLDTNSGLASRFAKTLEFENYSPDELTLIAGRIAASDDYLLAPGLEDGLFEWFAGIDRGANFGNAREARKLLEGMRKAQSGRLRKLGRVPSRDDLRTLTLDDLLAATGS</sequence>
<dbReference type="RefSeq" id="WP_345733932.1">
    <property type="nucleotide sequence ID" value="NZ_BAAAYN010000106.1"/>
</dbReference>
<dbReference type="SUPFAM" id="SSF51126">
    <property type="entry name" value="Pectin lyase-like"/>
    <property type="match status" value="1"/>
</dbReference>
<dbReference type="SMART" id="SM00382">
    <property type="entry name" value="AAA"/>
    <property type="match status" value="1"/>
</dbReference>
<proteinExistence type="inferred from homology"/>
<accession>A0ABP6TEI6</accession>
<dbReference type="InterPro" id="IPR003593">
    <property type="entry name" value="AAA+_ATPase"/>
</dbReference>
<dbReference type="Pfam" id="PF13229">
    <property type="entry name" value="Beta_helix"/>
    <property type="match status" value="1"/>
</dbReference>
<keyword evidence="2" id="KW-0547">Nucleotide-binding</keyword>
<evidence type="ECO:0000313" key="5">
    <source>
        <dbReference type="EMBL" id="GAA3398975.1"/>
    </source>
</evidence>
<dbReference type="InterPro" id="IPR003959">
    <property type="entry name" value="ATPase_AAA_core"/>
</dbReference>
<evidence type="ECO:0000313" key="6">
    <source>
        <dbReference type="Proteomes" id="UP001501676"/>
    </source>
</evidence>
<dbReference type="CDD" id="cd00009">
    <property type="entry name" value="AAA"/>
    <property type="match status" value="1"/>
</dbReference>
<organism evidence="5 6">
    <name type="scientific">Cryptosporangium minutisporangium</name>
    <dbReference type="NCBI Taxonomy" id="113569"/>
    <lineage>
        <taxon>Bacteria</taxon>
        <taxon>Bacillati</taxon>
        <taxon>Actinomycetota</taxon>
        <taxon>Actinomycetes</taxon>
        <taxon>Cryptosporangiales</taxon>
        <taxon>Cryptosporangiaceae</taxon>
        <taxon>Cryptosporangium</taxon>
    </lineage>
</organism>
<name>A0ABP6TEI6_9ACTN</name>
<evidence type="ECO:0000256" key="2">
    <source>
        <dbReference type="ARBA" id="ARBA00022741"/>
    </source>
</evidence>
<feature type="domain" description="AAA+ ATPase" evidence="4">
    <location>
        <begin position="325"/>
        <end position="465"/>
    </location>
</feature>
<dbReference type="Gene3D" id="1.10.8.60">
    <property type="match status" value="1"/>
</dbReference>
<dbReference type="SUPFAM" id="SSF52540">
    <property type="entry name" value="P-loop containing nucleoside triphosphate hydrolases"/>
    <property type="match status" value="1"/>
</dbReference>
<dbReference type="Gene3D" id="2.160.20.10">
    <property type="entry name" value="Single-stranded right-handed beta-helix, Pectin lyase-like"/>
    <property type="match status" value="1"/>
</dbReference>
<keyword evidence="3" id="KW-0067">ATP-binding</keyword>
<dbReference type="Pfam" id="PF00004">
    <property type="entry name" value="AAA"/>
    <property type="match status" value="1"/>
</dbReference>
<dbReference type="InterPro" id="IPR039448">
    <property type="entry name" value="Beta_helix"/>
</dbReference>
<protein>
    <recommendedName>
        <fullName evidence="4">AAA+ ATPase domain-containing protein</fullName>
    </recommendedName>
</protein>
<dbReference type="Gene3D" id="3.40.50.300">
    <property type="entry name" value="P-loop containing nucleotide triphosphate hydrolases"/>
    <property type="match status" value="1"/>
</dbReference>
<dbReference type="Proteomes" id="UP001501676">
    <property type="component" value="Unassembled WGS sequence"/>
</dbReference>
<evidence type="ECO:0000256" key="3">
    <source>
        <dbReference type="ARBA" id="ARBA00022840"/>
    </source>
</evidence>
<dbReference type="PANTHER" id="PTHR43392:SF2">
    <property type="entry name" value="AAA-TYPE ATPASE FAMILY PROTEIN _ ANKYRIN REPEAT FAMILY PROTEIN"/>
    <property type="match status" value="1"/>
</dbReference>
<dbReference type="InterPro" id="IPR012334">
    <property type="entry name" value="Pectin_lyas_fold"/>
</dbReference>
<dbReference type="EMBL" id="BAAAYN010000106">
    <property type="protein sequence ID" value="GAA3398975.1"/>
    <property type="molecule type" value="Genomic_DNA"/>
</dbReference>
<comment type="similarity">
    <text evidence="1">Belongs to the CbxX/CfxQ family.</text>
</comment>
<evidence type="ECO:0000256" key="1">
    <source>
        <dbReference type="ARBA" id="ARBA00010378"/>
    </source>
</evidence>
<dbReference type="InterPro" id="IPR041627">
    <property type="entry name" value="AAA_lid_6"/>
</dbReference>
<dbReference type="InterPro" id="IPR000641">
    <property type="entry name" value="CbxX/CfxQ"/>
</dbReference>